<dbReference type="Gene3D" id="3.30.700.10">
    <property type="entry name" value="Glycoprotein, Type 4 Pilin"/>
    <property type="match status" value="1"/>
</dbReference>
<dbReference type="Pfam" id="PF07963">
    <property type="entry name" value="N_methyl"/>
    <property type="match status" value="1"/>
</dbReference>
<feature type="transmembrane region" description="Helical" evidence="1">
    <location>
        <begin position="34"/>
        <end position="53"/>
    </location>
</feature>
<dbReference type="InterPro" id="IPR012902">
    <property type="entry name" value="N_methyl_site"/>
</dbReference>
<dbReference type="SUPFAM" id="SSF54523">
    <property type="entry name" value="Pili subunits"/>
    <property type="match status" value="1"/>
</dbReference>
<name>A0A0G1XZW0_9BACT</name>
<evidence type="ECO:0000313" key="3">
    <source>
        <dbReference type="Proteomes" id="UP000034290"/>
    </source>
</evidence>
<keyword evidence="1" id="KW-1133">Transmembrane helix</keyword>
<accession>A0A0G1XZW0</accession>
<dbReference type="NCBIfam" id="TIGR02532">
    <property type="entry name" value="IV_pilin_GFxxxE"/>
    <property type="match status" value="1"/>
</dbReference>
<protein>
    <recommendedName>
        <fullName evidence="4">Prepilin-type N-terminal cleavage/methylation domain-containing protein</fullName>
    </recommendedName>
</protein>
<dbReference type="EMBL" id="LCRM01000016">
    <property type="protein sequence ID" value="KKW36713.1"/>
    <property type="molecule type" value="Genomic_DNA"/>
</dbReference>
<dbReference type="PROSITE" id="PS00409">
    <property type="entry name" value="PROKAR_NTER_METHYL"/>
    <property type="match status" value="1"/>
</dbReference>
<proteinExistence type="predicted"/>
<reference evidence="2 3" key="1">
    <citation type="journal article" date="2015" name="Nature">
        <title>rRNA introns, odd ribosomes, and small enigmatic genomes across a large radiation of phyla.</title>
        <authorList>
            <person name="Brown C.T."/>
            <person name="Hug L.A."/>
            <person name="Thomas B.C."/>
            <person name="Sharon I."/>
            <person name="Castelle C.J."/>
            <person name="Singh A."/>
            <person name="Wilkins M.J."/>
            <person name="Williams K.H."/>
            <person name="Banfield J.F."/>
        </authorList>
    </citation>
    <scope>NUCLEOTIDE SEQUENCE [LARGE SCALE GENOMIC DNA]</scope>
</reference>
<keyword evidence="1" id="KW-0812">Transmembrane</keyword>
<organism evidence="2 3">
    <name type="scientific">Candidatus Giovannonibacteria bacterium GW2011_GWA2_53_7</name>
    <dbReference type="NCBI Taxonomy" id="1618650"/>
    <lineage>
        <taxon>Bacteria</taxon>
        <taxon>Candidatus Giovannoniibacteriota</taxon>
    </lineage>
</organism>
<evidence type="ECO:0000313" key="2">
    <source>
        <dbReference type="EMBL" id="KKW36713.1"/>
    </source>
</evidence>
<keyword evidence="1" id="KW-0472">Membrane</keyword>
<dbReference type="InterPro" id="IPR045584">
    <property type="entry name" value="Pilin-like"/>
</dbReference>
<sequence>MKVGLSFHHRSGQNQAQAGFIPHRSGAGFTLVELMISIAIFGFITGIMVWNFSNVRQADTLRKSAERLAADLQLVQNMAMTGRTIENGVPIGGYGVHFNRTTNNTIYYLFADRESFDNLTQTCPGSPPIRNERYDFQIIAPAGCPGSHCTCDGTNDDLEVPDSPVALPEAVVIDSITVSSAAQSIVDIAFQPPKPIPYVGFGEITQDSQIGRTVQIILKHTNTNKCRRVTVVGASGQISVASLPCPS</sequence>
<gene>
    <name evidence="2" type="ORF">UY81_C0016G0008</name>
</gene>
<evidence type="ECO:0000256" key="1">
    <source>
        <dbReference type="SAM" id="Phobius"/>
    </source>
</evidence>
<evidence type="ECO:0008006" key="4">
    <source>
        <dbReference type="Google" id="ProtNLM"/>
    </source>
</evidence>
<comment type="caution">
    <text evidence="2">The sequence shown here is derived from an EMBL/GenBank/DDBJ whole genome shotgun (WGS) entry which is preliminary data.</text>
</comment>
<dbReference type="AlphaFoldDB" id="A0A0G1XZW0"/>
<dbReference type="Proteomes" id="UP000034290">
    <property type="component" value="Unassembled WGS sequence"/>
</dbReference>